<accession>A0A0A8UMV3</accession>
<sequence length="290" mass="32891">MHPEIFTQRIEDIRYQWNVVACTTFQHFLENVVTHYHPDKDLKKILDEWASFMVVAQKPFLLIDTLLPEHELDLPQTQYKAAFIEALRGYCQNAHDVAERKIEEKRKSVVEIERQLLLQDIERINSYGKPKSATTLVATAFDTKVTITEVQPHSIAPRNTQSKAQNIPPSAPHADLSAIPQTNRTSRHAPFKVTAPSSYPSSNMAPPQAQPIAQFVAQQSPVLVDSNRNDTTLESNITSPARFFKTSPPPALPESVGYHPLDPRDKNSWLSLYQNLAQDTYAENYFPSMN</sequence>
<gene>
    <name evidence="2" type="ORF">LHA_1124</name>
</gene>
<feature type="region of interest" description="Disordered" evidence="1">
    <location>
        <begin position="153"/>
        <end position="207"/>
    </location>
</feature>
<dbReference type="AlphaFoldDB" id="A0A0A8UMV3"/>
<keyword evidence="3" id="KW-1185">Reference proteome</keyword>
<organism evidence="2 3">
    <name type="scientific">Legionella hackeliae</name>
    <dbReference type="NCBI Taxonomy" id="449"/>
    <lineage>
        <taxon>Bacteria</taxon>
        <taxon>Pseudomonadati</taxon>
        <taxon>Pseudomonadota</taxon>
        <taxon>Gammaproteobacteria</taxon>
        <taxon>Legionellales</taxon>
        <taxon>Legionellaceae</taxon>
        <taxon>Legionella</taxon>
    </lineage>
</organism>
<evidence type="ECO:0000313" key="3">
    <source>
        <dbReference type="Proteomes" id="UP000032803"/>
    </source>
</evidence>
<feature type="compositionally biased region" description="Polar residues" evidence="1">
    <location>
        <begin position="153"/>
        <end position="168"/>
    </location>
</feature>
<dbReference type="HOGENOM" id="CLU_959064_0_0_6"/>
<dbReference type="Proteomes" id="UP000032803">
    <property type="component" value="Chromosome I"/>
</dbReference>
<dbReference type="RefSeq" id="WP_045105589.1">
    <property type="nucleotide sequence ID" value="NZ_LN681225.1"/>
</dbReference>
<evidence type="ECO:0000256" key="1">
    <source>
        <dbReference type="SAM" id="MobiDB-lite"/>
    </source>
</evidence>
<reference evidence="3" key="1">
    <citation type="submission" date="2014-09" db="EMBL/GenBank/DDBJ databases">
        <authorList>
            <person name="Gomez-Valero L."/>
        </authorList>
    </citation>
    <scope>NUCLEOTIDE SEQUENCE [LARGE SCALE GENOMIC DNA]</scope>
    <source>
        <strain evidence="3">ATCC35250</strain>
    </source>
</reference>
<feature type="compositionally biased region" description="Polar residues" evidence="1">
    <location>
        <begin position="195"/>
        <end position="205"/>
    </location>
</feature>
<name>A0A0A8UMV3_LEGHA</name>
<proteinExistence type="predicted"/>
<dbReference type="EMBL" id="LN681225">
    <property type="protein sequence ID" value="CEK10180.1"/>
    <property type="molecule type" value="Genomic_DNA"/>
</dbReference>
<evidence type="ECO:0000313" key="2">
    <source>
        <dbReference type="EMBL" id="CEK10180.1"/>
    </source>
</evidence>
<dbReference type="KEGG" id="lha:LHA_1124"/>
<protein>
    <submittedName>
        <fullName evidence="2">Uncharacterized protein</fullName>
    </submittedName>
</protein>
<dbReference type="PATRIC" id="fig|449.7.peg.3133"/>